<evidence type="ECO:0000259" key="6">
    <source>
        <dbReference type="PROSITE" id="PS51886"/>
    </source>
</evidence>
<dbReference type="AlphaFoldDB" id="A0A7S2XLP7"/>
<feature type="domain" description="TLDc" evidence="6">
    <location>
        <begin position="551"/>
        <end position="760"/>
    </location>
</feature>
<sequence length="786" mass="87912">MNSPRDGGAREEDAVSSRPVLGVLSQYHSNSRWKVGIEKKQQEPTANVSISFELQDEIEVTDENDEKGENGRPFLTAFSLVKTAIPSKTTLKRAQHYRRTSLTINEKDFLEALSSNMPPLLEVAESSCSSVSSEASHVYCHDDEDDDNNDRVDDNSNDDDDNECHKQAHLDSIAPAAVKCETNESVVSSSKAQHPQIAPTTEAKTLQENKVTLLKQKRDLLRKSILERQMILTDKEFAFLSMLVNAENVQPQAIDNTLNVLHRDSLYCNPQQKSFHTMATKIVATRLIRSQPKDSRIVLEDAHSSGSFWSDTSSDEDGSVSRCSDATLNHTWSHNSTFEGRVESASSPENKPPEEDVIIEPELMSCYHRSDDEGGLVDDNPEHVDIKSKFRQEIWRSLQSSMSLDNVDSLEAPTSTALQTQTLSTTELSCCASATTDGSQDYSQAFDDMDDDDDVDEDQDGNTALRFAYYFSNLLLNPLGSPSPSSPDQQQDEELLHHYHHDHHRHHHRRHHHHCHHQQQPHAGQHLDPKDRMITFAILGTSVDDESAKPHVLSPPLMDSLRPHMPYALQDDNFWLKYSLVRDGASLMTLLSSVRSSAKTVLAIETVNGEVFGAFTSSPWRLNGSQFYGSCEAFLWRMRKPRSTECRTVLDRVKLESDIDTYSWTGSNRNIQLSNTKTIVLGGGGSEQNSHSSCDHTVDDDMYSTTTSSKSGDCYKFGISINGDLSTGTTEYCATFGNPKLTVEEGEHFEIANLEVWTITPVSNVAQAEKLELSRQFVFDHGNVVQ</sequence>
<evidence type="ECO:0000256" key="1">
    <source>
        <dbReference type="ARBA" id="ARBA00004173"/>
    </source>
</evidence>
<evidence type="ECO:0000256" key="5">
    <source>
        <dbReference type="SAM" id="MobiDB-lite"/>
    </source>
</evidence>
<dbReference type="SMART" id="SM00584">
    <property type="entry name" value="TLDc"/>
    <property type="match status" value="1"/>
</dbReference>
<feature type="region of interest" description="Disordered" evidence="5">
    <location>
        <begin position="501"/>
        <end position="526"/>
    </location>
</feature>
<feature type="region of interest" description="Disordered" evidence="5">
    <location>
        <begin position="434"/>
        <end position="460"/>
    </location>
</feature>
<dbReference type="Pfam" id="PF07534">
    <property type="entry name" value="TLD"/>
    <property type="match status" value="1"/>
</dbReference>
<feature type="compositionally biased region" description="Basic residues" evidence="5">
    <location>
        <begin position="501"/>
        <end position="519"/>
    </location>
</feature>
<gene>
    <name evidence="7" type="ORF">ASEP1449_LOCUS7428</name>
</gene>
<feature type="region of interest" description="Disordered" evidence="5">
    <location>
        <begin position="139"/>
        <end position="164"/>
    </location>
</feature>
<evidence type="ECO:0000256" key="2">
    <source>
        <dbReference type="ARBA" id="ARBA00009540"/>
    </source>
</evidence>
<evidence type="ECO:0000256" key="4">
    <source>
        <dbReference type="ARBA" id="ARBA00040604"/>
    </source>
</evidence>
<dbReference type="PANTHER" id="PTHR23354:SF62">
    <property type="entry name" value="MUSTARD, ISOFORM V"/>
    <property type="match status" value="1"/>
</dbReference>
<feature type="compositionally biased region" description="Polar residues" evidence="5">
    <location>
        <begin position="434"/>
        <end position="443"/>
    </location>
</feature>
<feature type="compositionally biased region" description="Acidic residues" evidence="5">
    <location>
        <begin position="447"/>
        <end position="460"/>
    </location>
</feature>
<evidence type="ECO:0000256" key="3">
    <source>
        <dbReference type="ARBA" id="ARBA00023128"/>
    </source>
</evidence>
<dbReference type="GO" id="GO:0005739">
    <property type="term" value="C:mitochondrion"/>
    <property type="evidence" value="ECO:0007669"/>
    <property type="project" value="UniProtKB-SubCell"/>
</dbReference>
<name>A0A7S2XLP7_9STRA</name>
<accession>A0A7S2XLP7</accession>
<dbReference type="EMBL" id="HBHQ01011071">
    <property type="protein sequence ID" value="CAD9815602.1"/>
    <property type="molecule type" value="Transcribed_RNA"/>
</dbReference>
<evidence type="ECO:0000313" key="7">
    <source>
        <dbReference type="EMBL" id="CAD9815602.1"/>
    </source>
</evidence>
<reference evidence="7" key="1">
    <citation type="submission" date="2021-01" db="EMBL/GenBank/DDBJ databases">
        <authorList>
            <person name="Corre E."/>
            <person name="Pelletier E."/>
            <person name="Niang G."/>
            <person name="Scheremetjew M."/>
            <person name="Finn R."/>
            <person name="Kale V."/>
            <person name="Holt S."/>
            <person name="Cochrane G."/>
            <person name="Meng A."/>
            <person name="Brown T."/>
            <person name="Cohen L."/>
        </authorList>
    </citation>
    <scope>NUCLEOTIDE SEQUENCE</scope>
    <source>
        <strain evidence="7">CCMP2084</strain>
    </source>
</reference>
<organism evidence="7">
    <name type="scientific">Attheya septentrionalis</name>
    <dbReference type="NCBI Taxonomy" id="420275"/>
    <lineage>
        <taxon>Eukaryota</taxon>
        <taxon>Sar</taxon>
        <taxon>Stramenopiles</taxon>
        <taxon>Ochrophyta</taxon>
        <taxon>Bacillariophyta</taxon>
        <taxon>Coscinodiscophyceae</taxon>
        <taxon>Chaetocerotophycidae</taxon>
        <taxon>Chaetocerotales</taxon>
        <taxon>Attheyaceae</taxon>
        <taxon>Attheya</taxon>
    </lineage>
</organism>
<dbReference type="PANTHER" id="PTHR23354">
    <property type="entry name" value="NUCLEOLAR PROTEIN 7/ESTROGEN RECEPTOR COACTIVATOR-RELATED"/>
    <property type="match status" value="1"/>
</dbReference>
<comment type="similarity">
    <text evidence="2">Belongs to the OXR1 family.</text>
</comment>
<comment type="subcellular location">
    <subcellularLocation>
        <location evidence="1">Mitochondrion</location>
    </subcellularLocation>
</comment>
<dbReference type="InterPro" id="IPR006571">
    <property type="entry name" value="TLDc_dom"/>
</dbReference>
<dbReference type="PROSITE" id="PS51886">
    <property type="entry name" value="TLDC"/>
    <property type="match status" value="1"/>
</dbReference>
<keyword evidence="3" id="KW-0496">Mitochondrion</keyword>
<protein>
    <recommendedName>
        <fullName evidence="4">Oxidation resistance protein 1</fullName>
    </recommendedName>
</protein>
<proteinExistence type="inferred from homology"/>